<dbReference type="InterPro" id="IPR025340">
    <property type="entry name" value="DUF4246"/>
</dbReference>
<dbReference type="InterPro" id="IPR049192">
    <property type="entry name" value="DUF4246_C"/>
</dbReference>
<evidence type="ECO:0000313" key="4">
    <source>
        <dbReference type="Proteomes" id="UP000091956"/>
    </source>
</evidence>
<dbReference type="AlphaFoldDB" id="A0A1B8GFB1"/>
<dbReference type="PANTHER" id="PTHR33119:SF1">
    <property type="entry name" value="FE2OG DIOXYGENASE DOMAIN-CONTAINING PROTEIN"/>
    <property type="match status" value="1"/>
</dbReference>
<reference evidence="4" key="2">
    <citation type="journal article" date="2018" name="Nat. Commun.">
        <title>Extreme sensitivity to ultraviolet light in the fungal pathogen causing white-nose syndrome of bats.</title>
        <authorList>
            <person name="Palmer J.M."/>
            <person name="Drees K.P."/>
            <person name="Foster J.T."/>
            <person name="Lindner D.L."/>
        </authorList>
    </citation>
    <scope>NUCLEOTIDE SEQUENCE [LARGE SCALE GENOMIC DNA]</scope>
    <source>
        <strain evidence="4">UAMH 10579</strain>
    </source>
</reference>
<sequence length="398" mass="45605">MDNSGQRPLSVPGFGGRSLYEELGADDRFADAVSGLEQRPALTAPEMAMLQLMSDLTDKRDWNIDVFNDDIVAKWREETFKAQEDAEVRVALRMRLISGRAWGWCIMELRDKASMFEEDKLIRLFDAGSAVCKSDALVSDCLRLALKDGIAPMLKKSYSDQDQMLVDPSLFPLVFGKTSVLMEGRVGLRDGFKLIGSGRPAPKQLDERMDTSGVELRIKEGDAVVFCTNELDELKRFYWSSNFQLLPCEVEFDKSGTDAHITSYINNLHPLRHKSMYDSIEKLISLAIKPWNECLVRGEKGRWPIRIRTYGLTWEPEYPQSSIIDGLYQGCETNAYKEAMKEAEQFLKLPNRGSNQPTDLPEGWDKHFHTEWHVNAKWKNAYKLHHPEPDMSFSYNDW</sequence>
<organism evidence="3 4">
    <name type="scientific">Pseudogymnoascus verrucosus</name>
    <dbReference type="NCBI Taxonomy" id="342668"/>
    <lineage>
        <taxon>Eukaryota</taxon>
        <taxon>Fungi</taxon>
        <taxon>Dikarya</taxon>
        <taxon>Ascomycota</taxon>
        <taxon>Pezizomycotina</taxon>
        <taxon>Leotiomycetes</taxon>
        <taxon>Thelebolales</taxon>
        <taxon>Thelebolaceae</taxon>
        <taxon>Pseudogymnoascus</taxon>
    </lineage>
</organism>
<feature type="domain" description="DUF4246" evidence="1">
    <location>
        <begin position="101"/>
        <end position="391"/>
    </location>
</feature>
<evidence type="ECO:0000259" key="1">
    <source>
        <dbReference type="Pfam" id="PF14033"/>
    </source>
</evidence>
<dbReference type="Proteomes" id="UP000091956">
    <property type="component" value="Unassembled WGS sequence"/>
</dbReference>
<dbReference type="EMBL" id="KV460243">
    <property type="protein sequence ID" value="OBT94520.1"/>
    <property type="molecule type" value="Genomic_DNA"/>
</dbReference>
<name>A0A1B8GFB1_9PEZI</name>
<dbReference type="Pfam" id="PF21666">
    <property type="entry name" value="DUF4246_N"/>
    <property type="match status" value="1"/>
</dbReference>
<protein>
    <submittedName>
        <fullName evidence="3">Uncharacterized protein</fullName>
    </submittedName>
</protein>
<accession>A0A1B8GFB1</accession>
<keyword evidence="4" id="KW-1185">Reference proteome</keyword>
<dbReference type="STRING" id="342668.A0A1B8GFB1"/>
<evidence type="ECO:0000259" key="2">
    <source>
        <dbReference type="Pfam" id="PF21666"/>
    </source>
</evidence>
<feature type="domain" description="DUF4246" evidence="2">
    <location>
        <begin position="11"/>
        <end position="78"/>
    </location>
</feature>
<proteinExistence type="predicted"/>
<dbReference type="PANTHER" id="PTHR33119">
    <property type="entry name" value="IFI3P"/>
    <property type="match status" value="1"/>
</dbReference>
<dbReference type="RefSeq" id="XP_018128253.1">
    <property type="nucleotide sequence ID" value="XM_018276711.1"/>
</dbReference>
<gene>
    <name evidence="3" type="ORF">VE01_07276</name>
</gene>
<dbReference type="OrthoDB" id="3434963at2759"/>
<dbReference type="GeneID" id="28840662"/>
<dbReference type="InterPro" id="IPR049207">
    <property type="entry name" value="DUF4246_N"/>
</dbReference>
<reference evidence="3 4" key="1">
    <citation type="submission" date="2016-03" db="EMBL/GenBank/DDBJ databases">
        <title>Comparative genomics of Pseudogymnoascus destructans, the fungus causing white-nose syndrome of bats.</title>
        <authorList>
            <person name="Palmer J.M."/>
            <person name="Drees K.P."/>
            <person name="Foster J.T."/>
            <person name="Lindner D.L."/>
        </authorList>
    </citation>
    <scope>NUCLEOTIDE SEQUENCE [LARGE SCALE GENOMIC DNA]</scope>
    <source>
        <strain evidence="3 4">UAMH 10579</strain>
    </source>
</reference>
<evidence type="ECO:0000313" key="3">
    <source>
        <dbReference type="EMBL" id="OBT94520.1"/>
    </source>
</evidence>
<dbReference type="Pfam" id="PF14033">
    <property type="entry name" value="DUF4246"/>
    <property type="match status" value="1"/>
</dbReference>